<keyword evidence="8" id="KW-0645">Protease</keyword>
<evidence type="ECO:0000259" key="7">
    <source>
        <dbReference type="Pfam" id="PF01694"/>
    </source>
</evidence>
<dbReference type="InterPro" id="IPR051739">
    <property type="entry name" value="Rhomboid_IM_Serine_Proteases"/>
</dbReference>
<dbReference type="AlphaFoldDB" id="A0A917AB06"/>
<feature type="transmembrane region" description="Helical" evidence="6">
    <location>
        <begin position="196"/>
        <end position="218"/>
    </location>
</feature>
<dbReference type="Gene3D" id="1.20.1540.10">
    <property type="entry name" value="Rhomboid-like"/>
    <property type="match status" value="1"/>
</dbReference>
<evidence type="ECO:0000256" key="3">
    <source>
        <dbReference type="ARBA" id="ARBA00022692"/>
    </source>
</evidence>
<evidence type="ECO:0000256" key="2">
    <source>
        <dbReference type="ARBA" id="ARBA00009045"/>
    </source>
</evidence>
<keyword evidence="5 6" id="KW-0472">Membrane</keyword>
<evidence type="ECO:0000313" key="9">
    <source>
        <dbReference type="Proteomes" id="UP000606730"/>
    </source>
</evidence>
<dbReference type="EMBL" id="BMKN01000001">
    <property type="protein sequence ID" value="GGE37582.1"/>
    <property type="molecule type" value="Genomic_DNA"/>
</dbReference>
<keyword evidence="8" id="KW-0378">Hydrolase</keyword>
<sequence>MYQDPNAPPLNPLPPVVWFLTLPIIAVEAMFQLADRGIIGGPGGIGWRLEALQDFAFSGRIFDWMLANGVFPPEHMLRFVSYAFLHVSFTHILFVVVFILALGKMVGEIFSFAAVLAVFWTGIVAGAVAYGLVLDDNVPLVGAFPGAYALIGAYTFILWVALGNMGENKMSAFTFIAFLMGIQLFFNIFFGGANDWIADIAGFAAGFLLSFVVSPGGWNRVMGKLRQR</sequence>
<dbReference type="PANTHER" id="PTHR45840">
    <property type="entry name" value="RHOMBOID-RELATED PROTEIN"/>
    <property type="match status" value="1"/>
</dbReference>
<keyword evidence="4 6" id="KW-1133">Transmembrane helix</keyword>
<evidence type="ECO:0000256" key="6">
    <source>
        <dbReference type="SAM" id="Phobius"/>
    </source>
</evidence>
<feature type="transmembrane region" description="Helical" evidence="6">
    <location>
        <begin position="79"/>
        <end position="102"/>
    </location>
</feature>
<keyword evidence="3 6" id="KW-0812">Transmembrane</keyword>
<dbReference type="Pfam" id="PF01694">
    <property type="entry name" value="Rhomboid"/>
    <property type="match status" value="1"/>
</dbReference>
<evidence type="ECO:0000256" key="5">
    <source>
        <dbReference type="ARBA" id="ARBA00023136"/>
    </source>
</evidence>
<protein>
    <submittedName>
        <fullName evidence="8">Rhomboid family intramembrane serine protease</fullName>
    </submittedName>
</protein>
<feature type="domain" description="Peptidase S54 rhomboid" evidence="7">
    <location>
        <begin position="74"/>
        <end position="214"/>
    </location>
</feature>
<organism evidence="8 9">
    <name type="scientific">Actibacterium pelagium</name>
    <dbReference type="NCBI Taxonomy" id="2029103"/>
    <lineage>
        <taxon>Bacteria</taxon>
        <taxon>Pseudomonadati</taxon>
        <taxon>Pseudomonadota</taxon>
        <taxon>Alphaproteobacteria</taxon>
        <taxon>Rhodobacterales</taxon>
        <taxon>Roseobacteraceae</taxon>
        <taxon>Actibacterium</taxon>
    </lineage>
</organism>
<name>A0A917AB06_9RHOB</name>
<dbReference type="InterPro" id="IPR035952">
    <property type="entry name" value="Rhomboid-like_sf"/>
</dbReference>
<comment type="caution">
    <text evidence="8">The sequence shown here is derived from an EMBL/GenBank/DDBJ whole genome shotgun (WGS) entry which is preliminary data.</text>
</comment>
<reference evidence="8" key="1">
    <citation type="journal article" date="2014" name="Int. J. Syst. Evol. Microbiol.">
        <title>Complete genome sequence of Corynebacterium casei LMG S-19264T (=DSM 44701T), isolated from a smear-ripened cheese.</title>
        <authorList>
            <consortium name="US DOE Joint Genome Institute (JGI-PGF)"/>
            <person name="Walter F."/>
            <person name="Albersmeier A."/>
            <person name="Kalinowski J."/>
            <person name="Ruckert C."/>
        </authorList>
    </citation>
    <scope>NUCLEOTIDE SEQUENCE</scope>
    <source>
        <strain evidence="8">CGMCC 1.16012</strain>
    </source>
</reference>
<dbReference type="RefSeq" id="WP_095596882.1">
    <property type="nucleotide sequence ID" value="NZ_BMKN01000001.1"/>
</dbReference>
<reference evidence="8" key="2">
    <citation type="submission" date="2020-09" db="EMBL/GenBank/DDBJ databases">
        <authorList>
            <person name="Sun Q."/>
            <person name="Zhou Y."/>
        </authorList>
    </citation>
    <scope>NUCLEOTIDE SEQUENCE</scope>
    <source>
        <strain evidence="8">CGMCC 1.16012</strain>
    </source>
</reference>
<dbReference type="SUPFAM" id="SSF144091">
    <property type="entry name" value="Rhomboid-like"/>
    <property type="match status" value="1"/>
</dbReference>
<proteinExistence type="inferred from homology"/>
<dbReference type="GO" id="GO:0006508">
    <property type="term" value="P:proteolysis"/>
    <property type="evidence" value="ECO:0007669"/>
    <property type="project" value="UniProtKB-KW"/>
</dbReference>
<evidence type="ECO:0000256" key="4">
    <source>
        <dbReference type="ARBA" id="ARBA00022989"/>
    </source>
</evidence>
<comment type="subcellular location">
    <subcellularLocation>
        <location evidence="1">Membrane</location>
        <topology evidence="1">Multi-pass membrane protein</topology>
    </subcellularLocation>
</comment>
<dbReference type="OrthoDB" id="7836448at2"/>
<accession>A0A917AB06</accession>
<feature type="transmembrane region" description="Helical" evidence="6">
    <location>
        <begin position="109"/>
        <end position="132"/>
    </location>
</feature>
<dbReference type="PANTHER" id="PTHR45840:SF9">
    <property type="entry name" value="INACTIVE RHOMBOID-RELATED PROTEIN 2"/>
    <property type="match status" value="1"/>
</dbReference>
<evidence type="ECO:0000256" key="1">
    <source>
        <dbReference type="ARBA" id="ARBA00004141"/>
    </source>
</evidence>
<dbReference type="Proteomes" id="UP000606730">
    <property type="component" value="Unassembled WGS sequence"/>
</dbReference>
<dbReference type="GO" id="GO:0004252">
    <property type="term" value="F:serine-type endopeptidase activity"/>
    <property type="evidence" value="ECO:0007669"/>
    <property type="project" value="InterPro"/>
</dbReference>
<gene>
    <name evidence="8" type="ORF">GCM10011517_01650</name>
</gene>
<dbReference type="GO" id="GO:0016020">
    <property type="term" value="C:membrane"/>
    <property type="evidence" value="ECO:0007669"/>
    <property type="project" value="UniProtKB-SubCell"/>
</dbReference>
<dbReference type="InterPro" id="IPR022764">
    <property type="entry name" value="Peptidase_S54_rhomboid_dom"/>
</dbReference>
<keyword evidence="9" id="KW-1185">Reference proteome</keyword>
<feature type="transmembrane region" description="Helical" evidence="6">
    <location>
        <begin position="138"/>
        <end position="160"/>
    </location>
</feature>
<evidence type="ECO:0000313" key="8">
    <source>
        <dbReference type="EMBL" id="GGE37582.1"/>
    </source>
</evidence>
<comment type="similarity">
    <text evidence="2">Belongs to the peptidase S54 family.</text>
</comment>
<feature type="transmembrane region" description="Helical" evidence="6">
    <location>
        <begin position="172"/>
        <end position="190"/>
    </location>
</feature>